<dbReference type="PROSITE" id="PS50114">
    <property type="entry name" value="GATA_ZN_FINGER_2"/>
    <property type="match status" value="2"/>
</dbReference>
<evidence type="ECO:0000256" key="1">
    <source>
        <dbReference type="ARBA" id="ARBA00004123"/>
    </source>
</evidence>
<keyword evidence="7" id="KW-0238">DNA-binding</keyword>
<dbReference type="PRINTS" id="PR00619">
    <property type="entry name" value="GATAZNFINGER"/>
</dbReference>
<feature type="zinc finger region" description="GATA-type 2" evidence="11">
    <location>
        <begin position="322"/>
        <end position="346"/>
    </location>
</feature>
<dbReference type="EMBL" id="GU357821">
    <property type="protein sequence ID" value="ADC35037.1"/>
    <property type="molecule type" value="mRNA"/>
</dbReference>
<feature type="domain" description="GATA-type" evidence="13">
    <location>
        <begin position="316"/>
        <end position="369"/>
    </location>
</feature>
<dbReference type="GO" id="GO:0045944">
    <property type="term" value="P:positive regulation of transcription by RNA polymerase II"/>
    <property type="evidence" value="ECO:0007669"/>
    <property type="project" value="TreeGrafter"/>
</dbReference>
<dbReference type="GO" id="GO:0000122">
    <property type="term" value="P:negative regulation of transcription by RNA polymerase II"/>
    <property type="evidence" value="ECO:0007669"/>
    <property type="project" value="TreeGrafter"/>
</dbReference>
<evidence type="ECO:0000256" key="2">
    <source>
        <dbReference type="ARBA" id="ARBA00022723"/>
    </source>
</evidence>
<evidence type="ECO:0000256" key="6">
    <source>
        <dbReference type="ARBA" id="ARBA00023015"/>
    </source>
</evidence>
<sequence length="489" mass="51666">MDGVAPPDQHQGPGSHWIRGPDTRVANGLDSGMMPADDMTDMFFHSMEGGSNGVNPASYYASPAAARAVHSYRTQHGSSQMCRPHFHTALHPWIADSKSMGMPHAHSSWISPFSKSLSHPSPTAPLTVHPSSSLANTNVSNSSHLFSFPPTPPKDSTPEIGGSGAGGMPATSAGSNTEYSPESKPMKSEAMNMHGPPHPGDLHMPMSGMSSGLGSHSHSAHPMSSYPPYMGGPDYSSGSLFHPSSVFKAATLARARSKSRSSSEGRECVNCGATSTPLWRRDGTGHYLCNACGLYHKMNGANRPLIKPKRRLSAARRAGTSCANCGTSTTTLWRRNPNGDPVCNACGLYYKLHNVNRPLTMKKDGIQTRNRKMSTKSKKNKKNASMSDLLRPMDKPFSTFSPPSHMQHPMHTPMPTYMTGSSLPGGSFMSHAPSHQTSHMTTGGLAGTGLTGGFSLGPTSLSSASLSSFGLTSSGLNLSSNSGMVGALA</sequence>
<evidence type="ECO:0000256" key="5">
    <source>
        <dbReference type="ARBA" id="ARBA00022833"/>
    </source>
</evidence>
<dbReference type="PROSITE" id="PS00344">
    <property type="entry name" value="GATA_ZN_FINGER_1"/>
    <property type="match status" value="2"/>
</dbReference>
<evidence type="ECO:0000313" key="14">
    <source>
        <dbReference type="EMBL" id="ADC35037.1"/>
    </source>
</evidence>
<dbReference type="SMART" id="SM00401">
    <property type="entry name" value="ZnF_GATA"/>
    <property type="match status" value="2"/>
</dbReference>
<dbReference type="FunFam" id="3.30.50.10:FF:000001">
    <property type="entry name" value="GATA transcription factor (GATAd)"/>
    <property type="match status" value="1"/>
</dbReference>
<keyword evidence="4 11" id="KW-0863">Zinc-finger</keyword>
<feature type="region of interest" description="Disordered" evidence="12">
    <location>
        <begin position="142"/>
        <end position="202"/>
    </location>
</feature>
<feature type="domain" description="GATA-type" evidence="13">
    <location>
        <begin position="262"/>
        <end position="316"/>
    </location>
</feature>
<dbReference type="Gene3D" id="3.30.50.10">
    <property type="entry name" value="Erythroid Transcription Factor GATA-1, subunit A"/>
    <property type="match status" value="2"/>
</dbReference>
<keyword evidence="6" id="KW-0805">Transcription regulation</keyword>
<feature type="zinc finger region" description="GATA-type 1" evidence="11">
    <location>
        <begin position="268"/>
        <end position="292"/>
    </location>
</feature>
<dbReference type="InterPro" id="IPR000679">
    <property type="entry name" value="Znf_GATA"/>
</dbReference>
<keyword evidence="10" id="KW-0539">Nucleus</keyword>
<organism evidence="14">
    <name type="scientific">Chaetopterus sp. MB-2010a</name>
    <dbReference type="NCBI Taxonomy" id="713157"/>
    <lineage>
        <taxon>Eukaryota</taxon>
        <taxon>Metazoa</taxon>
        <taxon>Spiralia</taxon>
        <taxon>Lophotrochozoa</taxon>
        <taxon>Annelida</taxon>
        <taxon>Polychaeta</taxon>
        <taxon>Sedentaria</taxon>
        <taxon>Chaetopteridae</taxon>
        <taxon>Chaetopterus</taxon>
    </lineage>
</organism>
<dbReference type="InterPro" id="IPR016374">
    <property type="entry name" value="TF_GATA-2/3"/>
</dbReference>
<dbReference type="CDD" id="cd00202">
    <property type="entry name" value="ZnF_GATA"/>
    <property type="match status" value="2"/>
</dbReference>
<proteinExistence type="evidence at transcript level"/>
<keyword evidence="5 11" id="KW-0862">Zinc</keyword>
<dbReference type="GO" id="GO:0045165">
    <property type="term" value="P:cell fate commitment"/>
    <property type="evidence" value="ECO:0007669"/>
    <property type="project" value="TreeGrafter"/>
</dbReference>
<keyword evidence="9" id="KW-0804">Transcription</keyword>
<dbReference type="FunFam" id="3.30.50.10:FF:000032">
    <property type="entry name" value="Transcription factor GATA-3"/>
    <property type="match status" value="1"/>
</dbReference>
<dbReference type="PIRSF" id="PIRSF003027">
    <property type="entry name" value="TF_GATA-1/2/3"/>
    <property type="match status" value="1"/>
</dbReference>
<dbReference type="GO" id="GO:0000981">
    <property type="term" value="F:DNA-binding transcription factor activity, RNA polymerase II-specific"/>
    <property type="evidence" value="ECO:0007669"/>
    <property type="project" value="InterPro"/>
</dbReference>
<evidence type="ECO:0000256" key="10">
    <source>
        <dbReference type="ARBA" id="ARBA00023242"/>
    </source>
</evidence>
<accession>D3K2B9</accession>
<keyword evidence="8" id="KW-0010">Activator</keyword>
<dbReference type="InterPro" id="IPR039355">
    <property type="entry name" value="Transcription_factor_GATA"/>
</dbReference>
<evidence type="ECO:0000256" key="4">
    <source>
        <dbReference type="ARBA" id="ARBA00022771"/>
    </source>
</evidence>
<dbReference type="GO" id="GO:0008270">
    <property type="term" value="F:zinc ion binding"/>
    <property type="evidence" value="ECO:0007669"/>
    <property type="project" value="UniProtKB-KW"/>
</dbReference>
<dbReference type="InterPro" id="IPR013088">
    <property type="entry name" value="Znf_NHR/GATA"/>
</dbReference>
<evidence type="ECO:0000256" key="3">
    <source>
        <dbReference type="ARBA" id="ARBA00022737"/>
    </source>
</evidence>
<evidence type="ECO:0000256" key="7">
    <source>
        <dbReference type="ARBA" id="ARBA00023125"/>
    </source>
</evidence>
<dbReference type="PANTHER" id="PTHR10071">
    <property type="entry name" value="TRANSCRIPTION FACTOR GATA FAMILY MEMBER"/>
    <property type="match status" value="1"/>
</dbReference>
<comment type="subcellular location">
    <subcellularLocation>
        <location evidence="1">Nucleus</location>
    </subcellularLocation>
</comment>
<dbReference type="GO" id="GO:0005634">
    <property type="term" value="C:nucleus"/>
    <property type="evidence" value="ECO:0007669"/>
    <property type="project" value="UniProtKB-SubCell"/>
</dbReference>
<evidence type="ECO:0000256" key="11">
    <source>
        <dbReference type="PIRSR" id="PIRSR003027-1"/>
    </source>
</evidence>
<evidence type="ECO:0000259" key="13">
    <source>
        <dbReference type="PROSITE" id="PS50114"/>
    </source>
</evidence>
<feature type="region of interest" description="Disordered" evidence="12">
    <location>
        <begin position="1"/>
        <end position="24"/>
    </location>
</feature>
<feature type="region of interest" description="Disordered" evidence="12">
    <location>
        <begin position="367"/>
        <end position="444"/>
    </location>
</feature>
<feature type="compositionally biased region" description="Basic residues" evidence="12">
    <location>
        <begin position="369"/>
        <end position="382"/>
    </location>
</feature>
<protein>
    <submittedName>
        <fullName evidence="14">GATA123a</fullName>
    </submittedName>
</protein>
<dbReference type="GO" id="GO:0000978">
    <property type="term" value="F:RNA polymerase II cis-regulatory region sequence-specific DNA binding"/>
    <property type="evidence" value="ECO:0007669"/>
    <property type="project" value="TreeGrafter"/>
</dbReference>
<evidence type="ECO:0000256" key="8">
    <source>
        <dbReference type="ARBA" id="ARBA00023159"/>
    </source>
</evidence>
<dbReference type="SUPFAM" id="SSF57716">
    <property type="entry name" value="Glucocorticoid receptor-like (DNA-binding domain)"/>
    <property type="match status" value="2"/>
</dbReference>
<evidence type="ECO:0000256" key="12">
    <source>
        <dbReference type="SAM" id="MobiDB-lite"/>
    </source>
</evidence>
<dbReference type="AlphaFoldDB" id="D3K2B9"/>
<keyword evidence="2 11" id="KW-0479">Metal-binding</keyword>
<evidence type="ECO:0000256" key="9">
    <source>
        <dbReference type="ARBA" id="ARBA00023163"/>
    </source>
</evidence>
<reference evidence="14" key="1">
    <citation type="journal article" date="2010" name="Evodevo">
        <title>Expression of FoxA and GATA transcription factors correlates with regionalized gut development in two lophotrochozoan marine worms: Chaetopterus (Annelida) and Themiste lageniformis (Sipuncula).</title>
        <authorList>
            <person name="Boyle M.J."/>
            <person name="Seaver E.C."/>
        </authorList>
    </citation>
    <scope>NUCLEOTIDE SEQUENCE</scope>
</reference>
<name>D3K2B9_9ANNE</name>
<dbReference type="Pfam" id="PF00320">
    <property type="entry name" value="GATA"/>
    <property type="match status" value="2"/>
</dbReference>
<keyword evidence="3" id="KW-0677">Repeat</keyword>
<dbReference type="PANTHER" id="PTHR10071:SF281">
    <property type="entry name" value="BOX A-BINDING FACTOR-RELATED"/>
    <property type="match status" value="1"/>
</dbReference>